<dbReference type="GO" id="GO:0008170">
    <property type="term" value="F:N-methyltransferase activity"/>
    <property type="evidence" value="ECO:0007669"/>
    <property type="project" value="InterPro"/>
</dbReference>
<comment type="similarity">
    <text evidence="1 4">Belongs to the N(4)/N(6)-methyltransferase family.</text>
</comment>
<evidence type="ECO:0000313" key="6">
    <source>
        <dbReference type="EMBL" id="HGK54073.1"/>
    </source>
</evidence>
<dbReference type="Gene3D" id="3.40.50.150">
    <property type="entry name" value="Vaccinia Virus protein VP39"/>
    <property type="match status" value="1"/>
</dbReference>
<dbReference type="InterPro" id="IPR029063">
    <property type="entry name" value="SAM-dependent_MTases_sf"/>
</dbReference>
<dbReference type="Pfam" id="PF01555">
    <property type="entry name" value="N6_N4_Mtase"/>
    <property type="match status" value="1"/>
</dbReference>
<name>A0A7V4E2E5_UNCW3</name>
<dbReference type="InterPro" id="IPR002941">
    <property type="entry name" value="DNA_methylase_N4/N6"/>
</dbReference>
<reference evidence="6" key="1">
    <citation type="journal article" date="2020" name="mSystems">
        <title>Genome- and Community-Level Interaction Insights into Carbon Utilization and Element Cycling Functions of Hydrothermarchaeota in Hydrothermal Sediment.</title>
        <authorList>
            <person name="Zhou Z."/>
            <person name="Liu Y."/>
            <person name="Xu W."/>
            <person name="Pan J."/>
            <person name="Luo Z.H."/>
            <person name="Li M."/>
        </authorList>
    </citation>
    <scope>NUCLEOTIDE SEQUENCE [LARGE SCALE GENOMIC DNA]</scope>
    <source>
        <strain evidence="6">SpSt-695</strain>
    </source>
</reference>
<proteinExistence type="inferred from homology"/>
<evidence type="ECO:0000256" key="1">
    <source>
        <dbReference type="ARBA" id="ARBA00006594"/>
    </source>
</evidence>
<feature type="domain" description="DNA methylase N-4/N-6" evidence="5">
    <location>
        <begin position="22"/>
        <end position="227"/>
    </location>
</feature>
<organism evidence="6">
    <name type="scientific">candidate division WOR-3 bacterium</name>
    <dbReference type="NCBI Taxonomy" id="2052148"/>
    <lineage>
        <taxon>Bacteria</taxon>
        <taxon>Bacteria division WOR-3</taxon>
    </lineage>
</organism>
<evidence type="ECO:0000256" key="2">
    <source>
        <dbReference type="ARBA" id="ARBA00022603"/>
    </source>
</evidence>
<dbReference type="EMBL" id="DTDP01000161">
    <property type="protein sequence ID" value="HGK54073.1"/>
    <property type="molecule type" value="Genomic_DNA"/>
</dbReference>
<evidence type="ECO:0000259" key="5">
    <source>
        <dbReference type="Pfam" id="PF01555"/>
    </source>
</evidence>
<sequence length="251" mass="29019">MKNIIFFGDWEILSKEIPDSSIDLILTDPPWWYKKLPTHFHTMSVSSPPTHGLVGKYKSYKEFCEKMFEEFKRVIKPSGNVCIMANLQMFPTLLVASAKSDLKFKKFFVWCIKDFANPLVHNCFHIVSYFVFIFGGKKTYFDEKEARKFTPKLENFIIIERSEMTKHPFIFQGRKPNKLLELFVLSFSPPGGIVYDPFLGSGSIIKPVVLNNRRLIGSEINDEAETMIRHEAIESGGVFEFLKGETVKLRL</sequence>
<protein>
    <recommendedName>
        <fullName evidence="4">Methyltransferase</fullName>
        <ecNumber evidence="4">2.1.1.-</ecNumber>
    </recommendedName>
</protein>
<keyword evidence="3 6" id="KW-0808">Transferase</keyword>
<gene>
    <name evidence="6" type="ORF">ENU72_03510</name>
</gene>
<dbReference type="EC" id="2.1.1.-" evidence="4"/>
<dbReference type="PRINTS" id="PR00508">
    <property type="entry name" value="S21N4MTFRASE"/>
</dbReference>
<dbReference type="InterPro" id="IPR001091">
    <property type="entry name" value="RM_Methyltransferase"/>
</dbReference>
<dbReference type="PROSITE" id="PS00092">
    <property type="entry name" value="N6_MTASE"/>
    <property type="match status" value="1"/>
</dbReference>
<dbReference type="GO" id="GO:0032259">
    <property type="term" value="P:methylation"/>
    <property type="evidence" value="ECO:0007669"/>
    <property type="project" value="UniProtKB-KW"/>
</dbReference>
<dbReference type="SUPFAM" id="SSF53335">
    <property type="entry name" value="S-adenosyl-L-methionine-dependent methyltransferases"/>
    <property type="match status" value="1"/>
</dbReference>
<evidence type="ECO:0000256" key="4">
    <source>
        <dbReference type="RuleBase" id="RU362026"/>
    </source>
</evidence>
<dbReference type="InterPro" id="IPR002052">
    <property type="entry name" value="DNA_methylase_N6_adenine_CS"/>
</dbReference>
<dbReference type="AlphaFoldDB" id="A0A7V4E2E5"/>
<comment type="caution">
    <text evidence="6">The sequence shown here is derived from an EMBL/GenBank/DDBJ whole genome shotgun (WGS) entry which is preliminary data.</text>
</comment>
<keyword evidence="2 6" id="KW-0489">Methyltransferase</keyword>
<evidence type="ECO:0000256" key="3">
    <source>
        <dbReference type="ARBA" id="ARBA00022679"/>
    </source>
</evidence>
<dbReference type="GO" id="GO:0003677">
    <property type="term" value="F:DNA binding"/>
    <property type="evidence" value="ECO:0007669"/>
    <property type="project" value="InterPro"/>
</dbReference>
<accession>A0A7V4E2E5</accession>